<dbReference type="GO" id="GO:0005886">
    <property type="term" value="C:plasma membrane"/>
    <property type="evidence" value="ECO:0007669"/>
    <property type="project" value="TreeGrafter"/>
</dbReference>
<organism evidence="14 15">
    <name type="scientific">Fasciolopsis buskii</name>
    <dbReference type="NCBI Taxonomy" id="27845"/>
    <lineage>
        <taxon>Eukaryota</taxon>
        <taxon>Metazoa</taxon>
        <taxon>Spiralia</taxon>
        <taxon>Lophotrochozoa</taxon>
        <taxon>Platyhelminthes</taxon>
        <taxon>Trematoda</taxon>
        <taxon>Digenea</taxon>
        <taxon>Plagiorchiida</taxon>
        <taxon>Echinostomata</taxon>
        <taxon>Echinostomatoidea</taxon>
        <taxon>Fasciolidae</taxon>
        <taxon>Fasciolopsis</taxon>
    </lineage>
</organism>
<dbReference type="PANTHER" id="PTHR24416:SF611">
    <property type="entry name" value="TYROSINE-PROTEIN KINASE TRANSMEMBRANE RECEPTOR ROR"/>
    <property type="match status" value="1"/>
</dbReference>
<evidence type="ECO:0000256" key="4">
    <source>
        <dbReference type="ARBA" id="ARBA00022777"/>
    </source>
</evidence>
<feature type="region of interest" description="Disordered" evidence="10">
    <location>
        <begin position="783"/>
        <end position="809"/>
    </location>
</feature>
<dbReference type="Proteomes" id="UP000728185">
    <property type="component" value="Unassembled WGS sequence"/>
</dbReference>
<dbReference type="SUPFAM" id="SSF56112">
    <property type="entry name" value="Protein kinase-like (PK-like)"/>
    <property type="match status" value="1"/>
</dbReference>
<keyword evidence="5" id="KW-0067">ATP-binding</keyword>
<dbReference type="PROSITE" id="PS00109">
    <property type="entry name" value="PROTEIN_KINASE_TYR"/>
    <property type="match status" value="1"/>
</dbReference>
<feature type="region of interest" description="Disordered" evidence="10">
    <location>
        <begin position="134"/>
        <end position="158"/>
    </location>
</feature>
<dbReference type="GO" id="GO:0007169">
    <property type="term" value="P:cell surface receptor protein tyrosine kinase signaling pathway"/>
    <property type="evidence" value="ECO:0007669"/>
    <property type="project" value="TreeGrafter"/>
</dbReference>
<dbReference type="GO" id="GO:0030182">
    <property type="term" value="P:neuron differentiation"/>
    <property type="evidence" value="ECO:0007669"/>
    <property type="project" value="UniProtKB-ARBA"/>
</dbReference>
<dbReference type="GO" id="GO:0012505">
    <property type="term" value="C:endomembrane system"/>
    <property type="evidence" value="ECO:0007669"/>
    <property type="project" value="UniProtKB-SubCell"/>
</dbReference>
<keyword evidence="7" id="KW-0829">Tyrosine-protein kinase</keyword>
<evidence type="ECO:0000259" key="12">
    <source>
        <dbReference type="PROSITE" id="PS50011"/>
    </source>
</evidence>
<reference evidence="14" key="1">
    <citation type="submission" date="2019-05" db="EMBL/GenBank/DDBJ databases">
        <title>Annotation for the trematode Fasciolopsis buski.</title>
        <authorList>
            <person name="Choi Y.-J."/>
        </authorList>
    </citation>
    <scope>NUCLEOTIDE SEQUENCE</scope>
    <source>
        <strain evidence="14">HT</strain>
        <tissue evidence="14">Whole worm</tissue>
    </source>
</reference>
<dbReference type="Gene3D" id="1.10.510.10">
    <property type="entry name" value="Transferase(Phosphotransferase) domain 1"/>
    <property type="match status" value="1"/>
</dbReference>
<evidence type="ECO:0000313" key="15">
    <source>
        <dbReference type="Proteomes" id="UP000728185"/>
    </source>
</evidence>
<comment type="subcellular location">
    <subcellularLocation>
        <location evidence="1">Endomembrane system</location>
    </subcellularLocation>
</comment>
<dbReference type="GO" id="GO:0005524">
    <property type="term" value="F:ATP binding"/>
    <property type="evidence" value="ECO:0007669"/>
    <property type="project" value="UniProtKB-KW"/>
</dbReference>
<evidence type="ECO:0000256" key="10">
    <source>
        <dbReference type="SAM" id="MobiDB-lite"/>
    </source>
</evidence>
<dbReference type="InterPro" id="IPR020635">
    <property type="entry name" value="Tyr_kinase_cat_dom"/>
</dbReference>
<dbReference type="InterPro" id="IPR000719">
    <property type="entry name" value="Prot_kinase_dom"/>
</dbReference>
<name>A0A8E0VJG6_9TREM</name>
<dbReference type="PROSITE" id="PS50038">
    <property type="entry name" value="FZ"/>
    <property type="match status" value="1"/>
</dbReference>
<dbReference type="InterPro" id="IPR020067">
    <property type="entry name" value="Frizzled_dom"/>
</dbReference>
<keyword evidence="6 11" id="KW-0472">Membrane</keyword>
<keyword evidence="15" id="KW-1185">Reference proteome</keyword>
<dbReference type="PROSITE" id="PS50011">
    <property type="entry name" value="PROTEIN_KINASE_DOM"/>
    <property type="match status" value="1"/>
</dbReference>
<dbReference type="InterPro" id="IPR008266">
    <property type="entry name" value="Tyr_kinase_AS"/>
</dbReference>
<dbReference type="Gene3D" id="3.30.200.20">
    <property type="entry name" value="Phosphorylase Kinase, domain 1"/>
    <property type="match status" value="1"/>
</dbReference>
<comment type="caution">
    <text evidence="14">The sequence shown here is derived from an EMBL/GenBank/DDBJ whole genome shotgun (WGS) entry which is preliminary data.</text>
</comment>
<comment type="caution">
    <text evidence="9">Lacks conserved residue(s) required for the propagation of feature annotation.</text>
</comment>
<evidence type="ECO:0000256" key="6">
    <source>
        <dbReference type="ARBA" id="ARBA00023136"/>
    </source>
</evidence>
<keyword evidence="4 14" id="KW-0418">Kinase</keyword>
<evidence type="ECO:0000256" key="7">
    <source>
        <dbReference type="ARBA" id="ARBA00023137"/>
    </source>
</evidence>
<feature type="compositionally biased region" description="Polar residues" evidence="10">
    <location>
        <begin position="799"/>
        <end position="809"/>
    </location>
</feature>
<keyword evidence="11 14" id="KW-0812">Transmembrane</keyword>
<dbReference type="GO" id="GO:0004714">
    <property type="term" value="F:transmembrane receptor protein tyrosine kinase activity"/>
    <property type="evidence" value="ECO:0007669"/>
    <property type="project" value="TreeGrafter"/>
</dbReference>
<dbReference type="FunFam" id="1.10.510.10:FF:001512">
    <property type="entry name" value="Receptor tyrosine-protein kinase erbB-2"/>
    <property type="match status" value="1"/>
</dbReference>
<evidence type="ECO:0000259" key="13">
    <source>
        <dbReference type="PROSITE" id="PS50038"/>
    </source>
</evidence>
<feature type="region of interest" description="Disordered" evidence="10">
    <location>
        <begin position="297"/>
        <end position="379"/>
    </location>
</feature>
<feature type="compositionally biased region" description="Polar residues" evidence="10">
    <location>
        <begin position="337"/>
        <end position="349"/>
    </location>
</feature>
<evidence type="ECO:0000313" key="14">
    <source>
        <dbReference type="EMBL" id="KAA0191761.1"/>
    </source>
</evidence>
<protein>
    <submittedName>
        <fullName evidence="14">Tyrosine-protein kinase transmembrane receptor Ror</fullName>
    </submittedName>
</protein>
<feature type="compositionally biased region" description="Pro residues" evidence="10">
    <location>
        <begin position="366"/>
        <end position="379"/>
    </location>
</feature>
<evidence type="ECO:0000256" key="9">
    <source>
        <dbReference type="PROSITE-ProRule" id="PRU00090"/>
    </source>
</evidence>
<feature type="domain" description="Protein kinase" evidence="12">
    <location>
        <begin position="485"/>
        <end position="763"/>
    </location>
</feature>
<evidence type="ECO:0000256" key="11">
    <source>
        <dbReference type="SAM" id="Phobius"/>
    </source>
</evidence>
<gene>
    <name evidence="14" type="ORF">FBUS_07116</name>
</gene>
<feature type="domain" description="FZ" evidence="13">
    <location>
        <begin position="1"/>
        <end position="91"/>
    </location>
</feature>
<evidence type="ECO:0000256" key="1">
    <source>
        <dbReference type="ARBA" id="ARBA00004308"/>
    </source>
</evidence>
<evidence type="ECO:0000256" key="8">
    <source>
        <dbReference type="ARBA" id="ARBA00023157"/>
    </source>
</evidence>
<dbReference type="InterPro" id="IPR011009">
    <property type="entry name" value="Kinase-like_dom_sf"/>
</dbReference>
<feature type="compositionally biased region" description="Low complexity" evidence="10">
    <location>
        <begin position="142"/>
        <end position="153"/>
    </location>
</feature>
<keyword evidence="8" id="KW-1015">Disulfide bond</keyword>
<dbReference type="GO" id="GO:0017147">
    <property type="term" value="F:Wnt-protein binding"/>
    <property type="evidence" value="ECO:0007669"/>
    <property type="project" value="TreeGrafter"/>
</dbReference>
<dbReference type="Pfam" id="PF07714">
    <property type="entry name" value="PK_Tyr_Ser-Thr"/>
    <property type="match status" value="1"/>
</dbReference>
<dbReference type="InterPro" id="IPR001245">
    <property type="entry name" value="Ser-Thr/Tyr_kinase_cat_dom"/>
</dbReference>
<feature type="compositionally biased region" description="Polar residues" evidence="10">
    <location>
        <begin position="297"/>
        <end position="327"/>
    </location>
</feature>
<dbReference type="EMBL" id="LUCM01006136">
    <property type="protein sequence ID" value="KAA0191761.1"/>
    <property type="molecule type" value="Genomic_DNA"/>
</dbReference>
<evidence type="ECO:0000256" key="3">
    <source>
        <dbReference type="ARBA" id="ARBA00022741"/>
    </source>
</evidence>
<evidence type="ECO:0000256" key="5">
    <source>
        <dbReference type="ARBA" id="ARBA00022840"/>
    </source>
</evidence>
<sequence>MMEAMCYYNFPVCLPFALSGVSPENSVTNSEIEYRAHYLCRQDCYMIKQNECSATYKYLERTMLQELPSMIMNCARLPLYSAEHPTACRRIGQPLPALVQADTVPITGGPDNHIAVSDRAYWNRLLDENVVKSASHMDPDESSGFKQKSGSSSTADMSGALASGPDLVPLFVSVGVMFVVGFMLLAICFLCRRNWDRSPRLQTDGSSLLSRARGPGSGFGRFNGGGPCGGGRNGNGSGSVGVRGQGVGVAVDSDTNKKRRVPGMGSGIKGTKNGRLLSNADDGYIVAYTPGSNQVFSHSDSSNNLNGASTNNGPQSISSGHNSQVADPNSLHLKTGSMPTYHQYQPTNYGSGSVGTGPSTVGVSLPLPPPNAPAPPPPNLLSMGPMPQGAGMTALPHTTVGSSQDNCMVNTSVQMVTAHGQAGAEFHVEMGMPYEANVVNADSPTAYTTLRNSSPNGYLANAPQIPYSVTDDLPTRATEYPISQLRFGKQFGQGVFGPVYKAELLPNTTYENGHPISVIVKTLSAGSPASLQADFRRESDLIAELDHPNLLSLLGVSLQHPPWCMIFEVRQYVDLCELLASRRSANSTDQNVSPLTEAEKLHIVAQVAAGMDYLSSHRFVHRDLAARNVLIVNDQLFCKITDLGLARDCYANDYYRLHPHSLMLPIRWMPLDSIIYGKFTVESDVWAYGVLMWEVWSGGMRPYANYSDSDVLDLIRARQLLSRPTNCQAKVYAFMNTCWHDESESRPTFKDCLHQISQWHCELAMAGGHSNCEALTYSSPSDSIASHSGRAGDGLPVTSLGSDNTSNPERYITSNGYSPIDCAKNNPESSEQFLHPSSAWCDQYPVDSDSHAANYSSSAVDTFAPGLTHMSPDGASANGKRQSVSHLPTFNRMCPITRYDSQTTNSALGIRLLPNSTTMCIPATDPVI</sequence>
<evidence type="ECO:0000256" key="2">
    <source>
        <dbReference type="ARBA" id="ARBA00022679"/>
    </source>
</evidence>
<proteinExistence type="predicted"/>
<dbReference type="GO" id="GO:0050793">
    <property type="term" value="P:regulation of developmental process"/>
    <property type="evidence" value="ECO:0007669"/>
    <property type="project" value="UniProtKB-ARBA"/>
</dbReference>
<dbReference type="GO" id="GO:0048468">
    <property type="term" value="P:cell development"/>
    <property type="evidence" value="ECO:0007669"/>
    <property type="project" value="UniProtKB-ARBA"/>
</dbReference>
<dbReference type="InterPro" id="IPR036790">
    <property type="entry name" value="Frizzled_dom_sf"/>
</dbReference>
<dbReference type="OrthoDB" id="6247635at2759"/>
<dbReference type="InterPro" id="IPR050122">
    <property type="entry name" value="RTK"/>
</dbReference>
<keyword evidence="14" id="KW-0675">Receptor</keyword>
<dbReference type="PRINTS" id="PR00109">
    <property type="entry name" value="TYRKINASE"/>
</dbReference>
<keyword evidence="11" id="KW-1133">Transmembrane helix</keyword>
<dbReference type="Gene3D" id="1.10.2000.10">
    <property type="entry name" value="Frizzled cysteine-rich domain"/>
    <property type="match status" value="1"/>
</dbReference>
<accession>A0A8E0VJG6</accession>
<feature type="transmembrane region" description="Helical" evidence="11">
    <location>
        <begin position="167"/>
        <end position="191"/>
    </location>
</feature>
<keyword evidence="3" id="KW-0547">Nucleotide-binding</keyword>
<dbReference type="GO" id="GO:0043235">
    <property type="term" value="C:receptor complex"/>
    <property type="evidence" value="ECO:0007669"/>
    <property type="project" value="TreeGrafter"/>
</dbReference>
<feature type="compositionally biased region" description="Low complexity" evidence="10">
    <location>
        <begin position="356"/>
        <end position="365"/>
    </location>
</feature>
<keyword evidence="2" id="KW-0808">Transferase</keyword>
<dbReference type="AlphaFoldDB" id="A0A8E0VJG6"/>
<dbReference type="SMART" id="SM00219">
    <property type="entry name" value="TyrKc"/>
    <property type="match status" value="1"/>
</dbReference>
<dbReference type="PANTHER" id="PTHR24416">
    <property type="entry name" value="TYROSINE-PROTEIN KINASE RECEPTOR"/>
    <property type="match status" value="1"/>
</dbReference>